<dbReference type="EMBL" id="CP144100">
    <property type="protein sequence ID" value="WWC87624.1"/>
    <property type="molecule type" value="Genomic_DNA"/>
</dbReference>
<dbReference type="PANTHER" id="PTHR10357">
    <property type="entry name" value="ALPHA-AMYLASE FAMILY MEMBER"/>
    <property type="match status" value="1"/>
</dbReference>
<dbReference type="AlphaFoldDB" id="A0AAX4JS87"/>
<dbReference type="GO" id="GO:0000025">
    <property type="term" value="P:maltose catabolic process"/>
    <property type="evidence" value="ECO:0007669"/>
    <property type="project" value="TreeGrafter"/>
</dbReference>
<dbReference type="SUPFAM" id="SSF51445">
    <property type="entry name" value="(Trans)glycosidases"/>
    <property type="match status" value="1"/>
</dbReference>
<dbReference type="GO" id="GO:0005987">
    <property type="term" value="P:sucrose catabolic process"/>
    <property type="evidence" value="ECO:0007669"/>
    <property type="project" value="TreeGrafter"/>
</dbReference>
<dbReference type="PANTHER" id="PTHR10357:SF179">
    <property type="entry name" value="NEUTRAL AND BASIC AMINO ACID TRANSPORT PROTEIN RBAT"/>
    <property type="match status" value="1"/>
</dbReference>
<dbReference type="GO" id="GO:0033934">
    <property type="term" value="F:glucan 1,4-alpha-maltotriohydrolase activity"/>
    <property type="evidence" value="ECO:0007669"/>
    <property type="project" value="TreeGrafter"/>
</dbReference>
<accession>A0AAX4JS87</accession>
<dbReference type="Gene3D" id="3.90.400.10">
    <property type="entry name" value="Oligo-1,6-glucosidase, Domain 2"/>
    <property type="match status" value="1"/>
</dbReference>
<dbReference type="GO" id="GO:0004574">
    <property type="term" value="F:oligo-1,6-glucosidase activity"/>
    <property type="evidence" value="ECO:0007669"/>
    <property type="project" value="TreeGrafter"/>
</dbReference>
<evidence type="ECO:0000259" key="3">
    <source>
        <dbReference type="SMART" id="SM00642"/>
    </source>
</evidence>
<dbReference type="SMART" id="SM00642">
    <property type="entry name" value="Aamy"/>
    <property type="match status" value="1"/>
</dbReference>
<protein>
    <recommendedName>
        <fullName evidence="3">Glycosyl hydrolase family 13 catalytic domain-containing protein</fullName>
    </recommendedName>
</protein>
<dbReference type="Proteomes" id="UP001355207">
    <property type="component" value="Chromosome 3"/>
</dbReference>
<evidence type="ECO:0000313" key="5">
    <source>
        <dbReference type="Proteomes" id="UP001355207"/>
    </source>
</evidence>
<keyword evidence="2" id="KW-0462">Maltose metabolism</keyword>
<dbReference type="Pfam" id="PF00128">
    <property type="entry name" value="Alpha-amylase"/>
    <property type="match status" value="1"/>
</dbReference>
<keyword evidence="5" id="KW-1185">Reference proteome</keyword>
<sequence>MVYLVSDADWWRQAVIYQIYPRSFADANGDGIGDLKGITSRVPYLKDLGIDAVWLSPFYPSALKDGGYDVADYRNVDPKIGTLEDFDEMSSKLKEAGIKVMVDIVPNHSSDDHEWFQAALKAGKGSPERERYIFKDGLGPNKEKPPTDWLSLFGGSSWTSSGQNDGQFYFHWYDSSQPDFNWDNLEIQQDFLRTLKFWADKGVSGFRIDVAHGLSKSKNLIYNNNKGETKITNLPNYKELEELTTKKLKNGLGNSDLDHPLLDRDEVHHIYKDWRKLFNTYDPPLMAVAEAWVAPDRKGLYASPDGLGQTFSFDMLLCNFDPDEYRECINSSLEESKNTGSSTTWVLSNHDVMRHASRFGLPNIPTANLGVAIEALNPFLKNRFTEPKVDIESGLNRAKAATLMILALPGSTYIYQGEELGLQEVVEIDSSERQDPIFSRTKGEMIGRDGCRVPIPWSSKSSNFGFGDGTRAHLPQPKWFERYAVDLEENNQQSTLNIYRKALKLRKELQCPENQFKWIETSSTNKEILHFKRSDEWEIIVNTSKKEVELPKGKQVLISSSGKDLKDGLIPGETTVWLK</sequence>
<dbReference type="GO" id="GO:0004556">
    <property type="term" value="F:alpha-amylase activity"/>
    <property type="evidence" value="ECO:0007669"/>
    <property type="project" value="TreeGrafter"/>
</dbReference>
<evidence type="ECO:0000313" key="4">
    <source>
        <dbReference type="EMBL" id="WWC87624.1"/>
    </source>
</evidence>
<organism evidence="4 5">
    <name type="scientific">Kwoniella dendrophila CBS 6074</name>
    <dbReference type="NCBI Taxonomy" id="1295534"/>
    <lineage>
        <taxon>Eukaryota</taxon>
        <taxon>Fungi</taxon>
        <taxon>Dikarya</taxon>
        <taxon>Basidiomycota</taxon>
        <taxon>Agaricomycotina</taxon>
        <taxon>Tremellomycetes</taxon>
        <taxon>Tremellales</taxon>
        <taxon>Cryptococcaceae</taxon>
        <taxon>Kwoniella</taxon>
    </lineage>
</organism>
<dbReference type="Gene3D" id="3.20.20.80">
    <property type="entry name" value="Glycosidases"/>
    <property type="match status" value="1"/>
</dbReference>
<dbReference type="InterPro" id="IPR045857">
    <property type="entry name" value="O16G_dom_2"/>
</dbReference>
<proteinExistence type="inferred from homology"/>
<name>A0AAX4JS87_9TREE</name>
<reference evidence="4 5" key="1">
    <citation type="submission" date="2024-01" db="EMBL/GenBank/DDBJ databases">
        <title>Comparative genomics of Cryptococcus and Kwoniella reveals pathogenesis evolution and contrasting modes of karyotype evolution via chromosome fusion or intercentromeric recombination.</title>
        <authorList>
            <person name="Coelho M.A."/>
            <person name="David-Palma M."/>
            <person name="Shea T."/>
            <person name="Bowers K."/>
            <person name="McGinley-Smith S."/>
            <person name="Mohammad A.W."/>
            <person name="Gnirke A."/>
            <person name="Yurkov A.M."/>
            <person name="Nowrousian M."/>
            <person name="Sun S."/>
            <person name="Cuomo C.A."/>
            <person name="Heitman J."/>
        </authorList>
    </citation>
    <scope>NUCLEOTIDE SEQUENCE [LARGE SCALE GENOMIC DNA]</scope>
    <source>
        <strain evidence="4 5">CBS 6074</strain>
    </source>
</reference>
<dbReference type="RefSeq" id="XP_066074387.1">
    <property type="nucleotide sequence ID" value="XM_066218290.1"/>
</dbReference>
<gene>
    <name evidence="4" type="ORF">L201_002514</name>
</gene>
<dbReference type="GeneID" id="91093186"/>
<dbReference type="InterPro" id="IPR006047">
    <property type="entry name" value="GH13_cat_dom"/>
</dbReference>
<dbReference type="GO" id="GO:0004575">
    <property type="term" value="F:sucrose alpha-glucosidase activity"/>
    <property type="evidence" value="ECO:0007669"/>
    <property type="project" value="TreeGrafter"/>
</dbReference>
<evidence type="ECO:0000256" key="1">
    <source>
        <dbReference type="ARBA" id="ARBA00008061"/>
    </source>
</evidence>
<feature type="domain" description="Glycosyl hydrolase family 13 catalytic" evidence="3">
    <location>
        <begin position="18"/>
        <end position="452"/>
    </location>
</feature>
<dbReference type="CDD" id="cd11332">
    <property type="entry name" value="AmyAc_OligoGlu_TS"/>
    <property type="match status" value="1"/>
</dbReference>
<dbReference type="InterPro" id="IPR017853">
    <property type="entry name" value="GH"/>
</dbReference>
<evidence type="ECO:0000256" key="2">
    <source>
        <dbReference type="ARBA" id="ARBA00026248"/>
    </source>
</evidence>
<comment type="similarity">
    <text evidence="1">Belongs to the glycosyl hydrolase 13 family.</text>
</comment>